<dbReference type="AlphaFoldDB" id="A0A8H9IPX7"/>
<evidence type="ECO:0000313" key="4">
    <source>
        <dbReference type="Proteomes" id="UP000658656"/>
    </source>
</evidence>
<protein>
    <recommendedName>
        <fullName evidence="5">DUF3761 domain-containing protein</fullName>
    </recommendedName>
</protein>
<feature type="chain" id="PRO_5038679069" description="DUF3761 domain-containing protein" evidence="2">
    <location>
        <begin position="24"/>
        <end position="156"/>
    </location>
</feature>
<evidence type="ECO:0008006" key="5">
    <source>
        <dbReference type="Google" id="ProtNLM"/>
    </source>
</evidence>
<organism evidence="3 4">
    <name type="scientific">Amycolatopsis bartoniae</name>
    <dbReference type="NCBI Taxonomy" id="941986"/>
    <lineage>
        <taxon>Bacteria</taxon>
        <taxon>Bacillati</taxon>
        <taxon>Actinomycetota</taxon>
        <taxon>Actinomycetes</taxon>
        <taxon>Pseudonocardiales</taxon>
        <taxon>Pseudonocardiaceae</taxon>
        <taxon>Amycolatopsis</taxon>
    </lineage>
</organism>
<dbReference type="PROSITE" id="PS51257">
    <property type="entry name" value="PROKAR_LIPOPROTEIN"/>
    <property type="match status" value="1"/>
</dbReference>
<name>A0A8H9IPX7_9PSEU</name>
<feature type="signal peptide" evidence="2">
    <location>
        <begin position="1"/>
        <end position="23"/>
    </location>
</feature>
<reference evidence="3" key="2">
    <citation type="submission" date="2020-09" db="EMBL/GenBank/DDBJ databases">
        <authorList>
            <person name="Sun Q."/>
            <person name="Zhou Y."/>
        </authorList>
    </citation>
    <scope>NUCLEOTIDE SEQUENCE</scope>
    <source>
        <strain evidence="3">CGMCC 4.7679</strain>
    </source>
</reference>
<evidence type="ECO:0000256" key="1">
    <source>
        <dbReference type="SAM" id="MobiDB-lite"/>
    </source>
</evidence>
<feature type="region of interest" description="Disordered" evidence="1">
    <location>
        <begin position="32"/>
        <end position="96"/>
    </location>
</feature>
<dbReference type="RefSeq" id="WP_183176521.1">
    <property type="nucleotide sequence ID" value="NZ_BNAV01000002.1"/>
</dbReference>
<evidence type="ECO:0000313" key="3">
    <source>
        <dbReference type="EMBL" id="GHF45704.1"/>
    </source>
</evidence>
<dbReference type="Proteomes" id="UP000658656">
    <property type="component" value="Unassembled WGS sequence"/>
</dbReference>
<feature type="compositionally biased region" description="Low complexity" evidence="1">
    <location>
        <begin position="32"/>
        <end position="55"/>
    </location>
</feature>
<comment type="caution">
    <text evidence="3">The sequence shown here is derived from an EMBL/GenBank/DDBJ whole genome shotgun (WGS) entry which is preliminary data.</text>
</comment>
<sequence>MSTGRFSRLAGVLALGVTLAACGAAPVLPATTTTTTPPAVVSSTSTATPPSLATTPAPPPVTSDTPQPAAAVPQTHAAAVPQTHTPTTTKRTTAAAPKAASCSGGYINVDGNCVPSPTHAASPPAGATAHCKDGTYSFSKHRQGTCSGHGGVAEWL</sequence>
<proteinExistence type="predicted"/>
<keyword evidence="2" id="KW-0732">Signal</keyword>
<accession>A0A8H9IPX7</accession>
<keyword evidence="4" id="KW-1185">Reference proteome</keyword>
<dbReference type="EMBL" id="BNAV01000002">
    <property type="protein sequence ID" value="GHF45704.1"/>
    <property type="molecule type" value="Genomic_DNA"/>
</dbReference>
<dbReference type="InterPro" id="IPR022236">
    <property type="entry name" value="DUF3761"/>
</dbReference>
<evidence type="ECO:0000256" key="2">
    <source>
        <dbReference type="SAM" id="SignalP"/>
    </source>
</evidence>
<reference evidence="3" key="1">
    <citation type="journal article" date="2014" name="Int. J. Syst. Evol. Microbiol.">
        <title>Complete genome sequence of Corynebacterium casei LMG S-19264T (=DSM 44701T), isolated from a smear-ripened cheese.</title>
        <authorList>
            <consortium name="US DOE Joint Genome Institute (JGI-PGF)"/>
            <person name="Walter F."/>
            <person name="Albersmeier A."/>
            <person name="Kalinowski J."/>
            <person name="Ruckert C."/>
        </authorList>
    </citation>
    <scope>NUCLEOTIDE SEQUENCE</scope>
    <source>
        <strain evidence="3">CGMCC 4.7679</strain>
    </source>
</reference>
<gene>
    <name evidence="3" type="ORF">GCM10017566_18440</name>
</gene>
<feature type="compositionally biased region" description="Low complexity" evidence="1">
    <location>
        <begin position="62"/>
        <end position="96"/>
    </location>
</feature>
<dbReference type="Pfam" id="PF12587">
    <property type="entry name" value="DUF3761"/>
    <property type="match status" value="1"/>
</dbReference>